<feature type="domain" description="Response regulatory" evidence="8">
    <location>
        <begin position="10"/>
        <end position="124"/>
    </location>
</feature>
<dbReference type="Pfam" id="PF00072">
    <property type="entry name" value="Response_reg"/>
    <property type="match status" value="1"/>
</dbReference>
<dbReference type="SUPFAM" id="SSF46894">
    <property type="entry name" value="C-terminal effector domain of the bipartite response regulators"/>
    <property type="match status" value="1"/>
</dbReference>
<evidence type="ECO:0000256" key="7">
    <source>
        <dbReference type="PROSITE-ProRule" id="PRU01091"/>
    </source>
</evidence>
<dbReference type="KEGG" id="ahs:AHALO_1330"/>
<dbReference type="GO" id="GO:0006355">
    <property type="term" value="P:regulation of DNA-templated transcription"/>
    <property type="evidence" value="ECO:0007669"/>
    <property type="project" value="InterPro"/>
</dbReference>
<dbReference type="RefSeq" id="WP_101185203.1">
    <property type="nucleotide sequence ID" value="NZ_CP031218.1"/>
</dbReference>
<evidence type="ECO:0000313" key="11">
    <source>
        <dbReference type="Proteomes" id="UP000233248"/>
    </source>
</evidence>
<evidence type="ECO:0000256" key="5">
    <source>
        <dbReference type="ARBA" id="ARBA00023163"/>
    </source>
</evidence>
<dbReference type="SUPFAM" id="SSF52172">
    <property type="entry name" value="CheY-like"/>
    <property type="match status" value="1"/>
</dbReference>
<feature type="DNA-binding region" description="OmpR/PhoB-type" evidence="7">
    <location>
        <begin position="130"/>
        <end position="225"/>
    </location>
</feature>
<dbReference type="InterPro" id="IPR039420">
    <property type="entry name" value="WalR-like"/>
</dbReference>
<dbReference type="GO" id="GO:0032993">
    <property type="term" value="C:protein-DNA complex"/>
    <property type="evidence" value="ECO:0007669"/>
    <property type="project" value="TreeGrafter"/>
</dbReference>
<keyword evidence="3" id="KW-0805">Transcription regulation</keyword>
<dbReference type="GO" id="GO:0005829">
    <property type="term" value="C:cytosol"/>
    <property type="evidence" value="ECO:0007669"/>
    <property type="project" value="TreeGrafter"/>
</dbReference>
<dbReference type="OrthoDB" id="5514345at2"/>
<dbReference type="Gene3D" id="3.40.50.2300">
    <property type="match status" value="1"/>
</dbReference>
<proteinExistence type="predicted"/>
<comment type="caution">
    <text evidence="10">The sequence shown here is derived from an EMBL/GenBank/DDBJ whole genome shotgun (WGS) entry which is preliminary data.</text>
</comment>
<keyword evidence="11" id="KW-1185">Reference proteome</keyword>
<dbReference type="AlphaFoldDB" id="A0A2N1J1H4"/>
<evidence type="ECO:0000256" key="3">
    <source>
        <dbReference type="ARBA" id="ARBA00023015"/>
    </source>
</evidence>
<organism evidence="10 11">
    <name type="scientific">Malaciobacter halophilus</name>
    <dbReference type="NCBI Taxonomy" id="197482"/>
    <lineage>
        <taxon>Bacteria</taxon>
        <taxon>Pseudomonadati</taxon>
        <taxon>Campylobacterota</taxon>
        <taxon>Epsilonproteobacteria</taxon>
        <taxon>Campylobacterales</taxon>
        <taxon>Arcobacteraceae</taxon>
        <taxon>Malaciobacter</taxon>
    </lineage>
</organism>
<dbReference type="SMART" id="SM00448">
    <property type="entry name" value="REC"/>
    <property type="match status" value="1"/>
</dbReference>
<dbReference type="PROSITE" id="PS51755">
    <property type="entry name" value="OMPR_PHOB"/>
    <property type="match status" value="1"/>
</dbReference>
<dbReference type="PANTHER" id="PTHR48111">
    <property type="entry name" value="REGULATOR OF RPOS"/>
    <property type="match status" value="1"/>
</dbReference>
<name>A0A2N1J1H4_9BACT</name>
<dbReference type="Proteomes" id="UP000233248">
    <property type="component" value="Unassembled WGS sequence"/>
</dbReference>
<evidence type="ECO:0000259" key="9">
    <source>
        <dbReference type="PROSITE" id="PS51755"/>
    </source>
</evidence>
<feature type="modified residue" description="4-aspartylphosphate" evidence="6">
    <location>
        <position position="59"/>
    </location>
</feature>
<dbReference type="InterPro" id="IPR016032">
    <property type="entry name" value="Sig_transdc_resp-reg_C-effctor"/>
</dbReference>
<dbReference type="Gene3D" id="1.10.10.10">
    <property type="entry name" value="Winged helix-like DNA-binding domain superfamily/Winged helix DNA-binding domain"/>
    <property type="match status" value="1"/>
</dbReference>
<protein>
    <submittedName>
        <fullName evidence="10">DNA-binding response regulator</fullName>
    </submittedName>
</protein>
<evidence type="ECO:0000256" key="1">
    <source>
        <dbReference type="ARBA" id="ARBA00022553"/>
    </source>
</evidence>
<evidence type="ECO:0000256" key="2">
    <source>
        <dbReference type="ARBA" id="ARBA00023012"/>
    </source>
</evidence>
<dbReference type="EMBL" id="NXIF01000036">
    <property type="protein sequence ID" value="PKI80396.1"/>
    <property type="molecule type" value="Genomic_DNA"/>
</dbReference>
<dbReference type="GO" id="GO:0000976">
    <property type="term" value="F:transcription cis-regulatory region binding"/>
    <property type="evidence" value="ECO:0007669"/>
    <property type="project" value="TreeGrafter"/>
</dbReference>
<dbReference type="InterPro" id="IPR001789">
    <property type="entry name" value="Sig_transdc_resp-reg_receiver"/>
</dbReference>
<dbReference type="CDD" id="cd00383">
    <property type="entry name" value="trans_reg_C"/>
    <property type="match status" value="1"/>
</dbReference>
<dbReference type="SMART" id="SM00862">
    <property type="entry name" value="Trans_reg_C"/>
    <property type="match status" value="1"/>
</dbReference>
<keyword evidence="4 7" id="KW-0238">DNA-binding</keyword>
<reference evidence="10 11" key="1">
    <citation type="submission" date="2017-09" db="EMBL/GenBank/DDBJ databases">
        <title>Genomics of the genus Arcobacter.</title>
        <authorList>
            <person name="Perez-Cataluna A."/>
            <person name="Figueras M.J."/>
            <person name="Salas-Masso N."/>
        </authorList>
    </citation>
    <scope>NUCLEOTIDE SEQUENCE [LARGE SCALE GENOMIC DNA]</scope>
    <source>
        <strain evidence="10 11">DSM 18005</strain>
    </source>
</reference>
<keyword evidence="5" id="KW-0804">Transcription</keyword>
<dbReference type="PANTHER" id="PTHR48111:SF1">
    <property type="entry name" value="TWO-COMPONENT RESPONSE REGULATOR ORR33"/>
    <property type="match status" value="1"/>
</dbReference>
<evidence type="ECO:0000256" key="6">
    <source>
        <dbReference type="PROSITE-ProRule" id="PRU00169"/>
    </source>
</evidence>
<dbReference type="CDD" id="cd17536">
    <property type="entry name" value="REC_YesN-like"/>
    <property type="match status" value="1"/>
</dbReference>
<dbReference type="Pfam" id="PF00486">
    <property type="entry name" value="Trans_reg_C"/>
    <property type="match status" value="1"/>
</dbReference>
<accession>A0A2N1J1H4</accession>
<keyword evidence="2" id="KW-0902">Two-component regulatory system</keyword>
<sequence length="228" mass="26472">MSENILKEFKVLLVEDEPNIAKLLKDAIGDYFFSFTLAKDGEEGLEKVKSIKPDIVITDIMMPKLDGLAMTKKIKEFDENIPVIVLSAFSEKEKLLNAIDIGITKYFIKPFDPDEVLTYLETLAIKLDKKRVVRLSDELYFDKNKFNLFDKEDKIVSLTKREKDFLYLLIKNHPNIVSIEKIKDTLWEKEEATDERLRTFIKRFRAKTSKTLIKNISGQGYLISPNNI</sequence>
<dbReference type="GO" id="GO:0000156">
    <property type="term" value="F:phosphorelay response regulator activity"/>
    <property type="evidence" value="ECO:0007669"/>
    <property type="project" value="TreeGrafter"/>
</dbReference>
<evidence type="ECO:0000313" key="10">
    <source>
        <dbReference type="EMBL" id="PKI80396.1"/>
    </source>
</evidence>
<dbReference type="PROSITE" id="PS50110">
    <property type="entry name" value="RESPONSE_REGULATORY"/>
    <property type="match status" value="1"/>
</dbReference>
<gene>
    <name evidence="10" type="ORF">CP960_09620</name>
</gene>
<dbReference type="InterPro" id="IPR036388">
    <property type="entry name" value="WH-like_DNA-bd_sf"/>
</dbReference>
<dbReference type="InterPro" id="IPR011006">
    <property type="entry name" value="CheY-like_superfamily"/>
</dbReference>
<evidence type="ECO:0000259" key="8">
    <source>
        <dbReference type="PROSITE" id="PS50110"/>
    </source>
</evidence>
<evidence type="ECO:0000256" key="4">
    <source>
        <dbReference type="ARBA" id="ARBA00023125"/>
    </source>
</evidence>
<keyword evidence="1 6" id="KW-0597">Phosphoprotein</keyword>
<feature type="domain" description="OmpR/PhoB-type" evidence="9">
    <location>
        <begin position="130"/>
        <end position="225"/>
    </location>
</feature>
<dbReference type="InterPro" id="IPR001867">
    <property type="entry name" value="OmpR/PhoB-type_DNA-bd"/>
</dbReference>